<dbReference type="Pfam" id="PF00905">
    <property type="entry name" value="Transpeptidase"/>
    <property type="match status" value="1"/>
</dbReference>
<accession>A0A1I1F5D8</accession>
<dbReference type="GO" id="GO:0071972">
    <property type="term" value="F:peptidoglycan L,D-transpeptidase activity"/>
    <property type="evidence" value="ECO:0007669"/>
    <property type="project" value="TreeGrafter"/>
</dbReference>
<comment type="cofactor">
    <cofactor evidence="14">
        <name>Zn(2+)</name>
        <dbReference type="ChEBI" id="CHEBI:29105"/>
    </cofactor>
    <text evidence="14">Binds one Zn(2+) ion per subunit.</text>
</comment>
<comment type="pathway">
    <text evidence="14">Cell wall biogenesis; peptidoglycan biosynthesis.</text>
</comment>
<dbReference type="GO" id="GO:0005886">
    <property type="term" value="C:plasma membrane"/>
    <property type="evidence" value="ECO:0007669"/>
    <property type="project" value="UniProtKB-SubCell"/>
</dbReference>
<dbReference type="OrthoDB" id="9766847at2"/>
<feature type="domain" description="Penicillin-binding protein dimerisation" evidence="17">
    <location>
        <begin position="65"/>
        <end position="240"/>
    </location>
</feature>
<evidence type="ECO:0000256" key="9">
    <source>
        <dbReference type="ARBA" id="ARBA00022960"/>
    </source>
</evidence>
<evidence type="ECO:0000256" key="1">
    <source>
        <dbReference type="ARBA" id="ARBA00004167"/>
    </source>
</evidence>
<gene>
    <name evidence="14" type="primary">mrdA</name>
    <name evidence="18" type="ORF">SAMN02745724_00518</name>
</gene>
<feature type="binding site" evidence="14">
    <location>
        <position position="388"/>
    </location>
    <ligand>
        <name>Zn(2+)</name>
        <dbReference type="ChEBI" id="CHEBI:29105"/>
    </ligand>
</feature>
<dbReference type="InterPro" id="IPR012338">
    <property type="entry name" value="Beta-lactam/transpept-like"/>
</dbReference>
<evidence type="ECO:0000256" key="5">
    <source>
        <dbReference type="ARBA" id="ARBA00022645"/>
    </source>
</evidence>
<evidence type="ECO:0000256" key="10">
    <source>
        <dbReference type="ARBA" id="ARBA00022984"/>
    </source>
</evidence>
<keyword evidence="5 14" id="KW-0121">Carboxypeptidase</keyword>
<dbReference type="Pfam" id="PF03717">
    <property type="entry name" value="PBP_dimer"/>
    <property type="match status" value="1"/>
</dbReference>
<dbReference type="SUPFAM" id="SSF56519">
    <property type="entry name" value="Penicillin binding protein dimerisation domain"/>
    <property type="match status" value="1"/>
</dbReference>
<dbReference type="GO" id="GO:0008658">
    <property type="term" value="F:penicillin binding"/>
    <property type="evidence" value="ECO:0007669"/>
    <property type="project" value="UniProtKB-UniRule"/>
</dbReference>
<keyword evidence="6 14" id="KW-0645">Protease</keyword>
<feature type="coiled-coil region" evidence="15">
    <location>
        <begin position="89"/>
        <end position="116"/>
    </location>
</feature>
<dbReference type="SUPFAM" id="SSF56601">
    <property type="entry name" value="beta-lactamase/transpeptidase-like"/>
    <property type="match status" value="1"/>
</dbReference>
<keyword evidence="19" id="KW-1185">Reference proteome</keyword>
<dbReference type="GO" id="GO:0008360">
    <property type="term" value="P:regulation of cell shape"/>
    <property type="evidence" value="ECO:0007669"/>
    <property type="project" value="UniProtKB-KW"/>
</dbReference>
<dbReference type="GO" id="GO:0071555">
    <property type="term" value="P:cell wall organization"/>
    <property type="evidence" value="ECO:0007669"/>
    <property type="project" value="UniProtKB-KW"/>
</dbReference>
<evidence type="ECO:0000256" key="8">
    <source>
        <dbReference type="ARBA" id="ARBA00022801"/>
    </source>
</evidence>
<feature type="binding site" evidence="14">
    <location>
        <position position="354"/>
    </location>
    <ligand>
        <name>Zn(2+)</name>
        <dbReference type="ChEBI" id="CHEBI:29105"/>
    </ligand>
</feature>
<dbReference type="Proteomes" id="UP000198862">
    <property type="component" value="Unassembled WGS sequence"/>
</dbReference>
<evidence type="ECO:0000256" key="15">
    <source>
        <dbReference type="SAM" id="Coils"/>
    </source>
</evidence>
<evidence type="ECO:0000259" key="17">
    <source>
        <dbReference type="Pfam" id="PF03717"/>
    </source>
</evidence>
<dbReference type="EC" id="3.4.16.4" evidence="14"/>
<keyword evidence="7 14" id="KW-0812">Transmembrane</keyword>
<keyword evidence="15" id="KW-0175">Coiled coil</keyword>
<keyword evidence="9 14" id="KW-0133">Cell shape</keyword>
<evidence type="ECO:0000256" key="12">
    <source>
        <dbReference type="ARBA" id="ARBA00023136"/>
    </source>
</evidence>
<evidence type="ECO:0000256" key="4">
    <source>
        <dbReference type="ARBA" id="ARBA00022519"/>
    </source>
</evidence>
<dbReference type="InterPro" id="IPR005311">
    <property type="entry name" value="PBP_dimer"/>
</dbReference>
<dbReference type="InterPro" id="IPR050515">
    <property type="entry name" value="Beta-lactam/transpept"/>
</dbReference>
<keyword evidence="14" id="KW-0479">Metal-binding</keyword>
<comment type="function">
    <text evidence="14">Catalyzes cross-linking of the peptidoglycan cell wall.</text>
</comment>
<evidence type="ECO:0000313" key="18">
    <source>
        <dbReference type="EMBL" id="SFB92363.1"/>
    </source>
</evidence>
<dbReference type="PANTHER" id="PTHR30627">
    <property type="entry name" value="PEPTIDOGLYCAN D,D-TRANSPEPTIDASE"/>
    <property type="match status" value="1"/>
</dbReference>
<dbReference type="Gene3D" id="3.40.710.10">
    <property type="entry name" value="DD-peptidase/beta-lactamase superfamily"/>
    <property type="match status" value="1"/>
</dbReference>
<evidence type="ECO:0000256" key="13">
    <source>
        <dbReference type="ARBA" id="ARBA00023316"/>
    </source>
</evidence>
<dbReference type="Gene3D" id="3.30.1390.30">
    <property type="entry name" value="Penicillin-binding protein 2a, domain 3"/>
    <property type="match status" value="1"/>
</dbReference>
<keyword evidence="12 14" id="KW-0472">Membrane</keyword>
<protein>
    <recommendedName>
        <fullName evidence="14">Peptidoglycan D,D-transpeptidase MrdA</fullName>
        <ecNumber evidence="14">3.4.16.4</ecNumber>
    </recommendedName>
    <alternativeName>
        <fullName evidence="14">Penicillin-binding protein 2</fullName>
        <shortName evidence="14">PBP-2</shortName>
    </alternativeName>
</protein>
<dbReference type="Gene3D" id="3.90.1310.10">
    <property type="entry name" value="Penicillin-binding protein 2a (Domain 2)"/>
    <property type="match status" value="1"/>
</dbReference>
<dbReference type="EMBL" id="FOLO01000002">
    <property type="protein sequence ID" value="SFB92363.1"/>
    <property type="molecule type" value="Genomic_DNA"/>
</dbReference>
<feature type="domain" description="Penicillin-binding protein transpeptidase" evidence="16">
    <location>
        <begin position="272"/>
        <end position="610"/>
    </location>
</feature>
<keyword evidence="4 14" id="KW-0997">Cell inner membrane</keyword>
<comment type="subcellular location">
    <subcellularLocation>
        <location evidence="14">Cell inner membrane</location>
        <topology evidence="14">Single-pass membrane protein</topology>
    </subcellularLocation>
    <subcellularLocation>
        <location evidence="2">Cell membrane</location>
    </subcellularLocation>
    <subcellularLocation>
        <location evidence="1">Membrane</location>
        <topology evidence="1">Single-pass membrane protein</topology>
    </subcellularLocation>
</comment>
<dbReference type="NCBIfam" id="TIGR03423">
    <property type="entry name" value="pbp2_mrdA"/>
    <property type="match status" value="1"/>
</dbReference>
<dbReference type="GO" id="GO:0006508">
    <property type="term" value="P:proteolysis"/>
    <property type="evidence" value="ECO:0007669"/>
    <property type="project" value="UniProtKB-KW"/>
</dbReference>
<dbReference type="GO" id="GO:0008270">
    <property type="term" value="F:zinc ion binding"/>
    <property type="evidence" value="ECO:0007669"/>
    <property type="project" value="UniProtKB-UniRule"/>
</dbReference>
<evidence type="ECO:0000313" key="19">
    <source>
        <dbReference type="Proteomes" id="UP000198862"/>
    </source>
</evidence>
<comment type="catalytic activity">
    <reaction evidence="14">
        <text>Preferential cleavage: (Ac)2-L-Lys-D-Ala-|-D-Ala. Also transpeptidation of peptidyl-alanyl moieties that are N-acyl substituents of D-alanine.</text>
        <dbReference type="EC" id="3.4.16.4"/>
    </reaction>
</comment>
<dbReference type="PANTHER" id="PTHR30627:SF2">
    <property type="entry name" value="PEPTIDOGLYCAN D,D-TRANSPEPTIDASE MRDA"/>
    <property type="match status" value="1"/>
</dbReference>
<feature type="binding site" evidence="14">
    <location>
        <position position="375"/>
    </location>
    <ligand>
        <name>Zn(2+)</name>
        <dbReference type="ChEBI" id="CHEBI:29105"/>
    </ligand>
</feature>
<evidence type="ECO:0000256" key="6">
    <source>
        <dbReference type="ARBA" id="ARBA00022670"/>
    </source>
</evidence>
<feature type="binding site" evidence="14">
    <location>
        <position position="369"/>
    </location>
    <ligand>
        <name>Zn(2+)</name>
        <dbReference type="ChEBI" id="CHEBI:29105"/>
    </ligand>
</feature>
<organism evidence="18 19">
    <name type="scientific">Pseudoalteromonas denitrificans DSM 6059</name>
    <dbReference type="NCBI Taxonomy" id="1123010"/>
    <lineage>
        <taxon>Bacteria</taxon>
        <taxon>Pseudomonadati</taxon>
        <taxon>Pseudomonadota</taxon>
        <taxon>Gammaproteobacteria</taxon>
        <taxon>Alteromonadales</taxon>
        <taxon>Pseudoalteromonadaceae</taxon>
        <taxon>Pseudoalteromonas</taxon>
    </lineage>
</organism>
<feature type="transmembrane region" description="Helical" evidence="14">
    <location>
        <begin position="21"/>
        <end position="41"/>
    </location>
</feature>
<evidence type="ECO:0000256" key="11">
    <source>
        <dbReference type="ARBA" id="ARBA00022989"/>
    </source>
</evidence>
<evidence type="ECO:0000256" key="3">
    <source>
        <dbReference type="ARBA" id="ARBA00022475"/>
    </source>
</evidence>
<evidence type="ECO:0000256" key="14">
    <source>
        <dbReference type="HAMAP-Rule" id="MF_02081"/>
    </source>
</evidence>
<dbReference type="InterPro" id="IPR036138">
    <property type="entry name" value="PBP_dimer_sf"/>
</dbReference>
<keyword evidence="8 14" id="KW-0378">Hydrolase</keyword>
<evidence type="ECO:0000256" key="2">
    <source>
        <dbReference type="ARBA" id="ARBA00004236"/>
    </source>
</evidence>
<dbReference type="UniPathway" id="UPA00219"/>
<keyword evidence="3 14" id="KW-1003">Cell membrane</keyword>
<dbReference type="HAMAP" id="MF_02081">
    <property type="entry name" value="MrdA_transpept"/>
    <property type="match status" value="1"/>
</dbReference>
<sequence>MFKGPTTIRDHSFEANLFARRAFIAFVFVLILIAVLFINVYQLQVTSFDSYQTRSNDNRIKLVPVPPNRGIIYDRNGVILAENKPVYNLEGISEKIKDLDKSLMALKKLLDITEQQEKNFLNDIKHNRRFKSQILKSRLNEKEVALFSVNQDKFPGFRVEARLARHYPHGDTLTHALGYVAKINKKELLKLDAENKSQNYRATRFIGKLGIEKFYEETLHGTVGSEKVEINNRGRVLRSISFTPPIPGNDLVLTMDISLQKAAQAALKGMRGAITVLDAKDGGILAMYSNPSYDPNLFVHGISSKNYKALLNSDRPLFNRVTQGRYAPASTIKPIISVLGLEEGIIDEKTTIRDQGFFQIPNVKHRWRDHLKWGHGKVDIYKAIEKSCDTFFYDMAYRLGITKISNFMAQFGFGDLSGIDIHEETSAILPSVEWKKERFNESWYPGDTISIGIGQGYWSATPIQIANAVNILANKGINHPPHLVSVAKLNEQLTILNNEEKPPIILKDNNHWDIPLRAMHNTVQKKSGTAYKAFKGHTYDAAGKTGTAQVVNIAQGEEYEKDKVKEKHRDNAMYVGFAPFSSPEIIVTITVENAGGGSSLGAPLARKIMDHYFANKAAEIAGNP</sequence>
<dbReference type="InterPro" id="IPR017790">
    <property type="entry name" value="Penicillin-binding_protein_2"/>
</dbReference>
<proteinExistence type="inferred from homology"/>
<evidence type="ECO:0000256" key="7">
    <source>
        <dbReference type="ARBA" id="ARBA00022692"/>
    </source>
</evidence>
<evidence type="ECO:0000259" key="16">
    <source>
        <dbReference type="Pfam" id="PF00905"/>
    </source>
</evidence>
<keyword evidence="13 14" id="KW-0961">Cell wall biogenesis/degradation</keyword>
<feature type="active site" description="Acyl-ester intermediate" evidence="14">
    <location>
        <position position="330"/>
    </location>
</feature>
<comment type="similarity">
    <text evidence="14">Belongs to the transpeptidase family. MrdA subfamily.</text>
</comment>
<dbReference type="GO" id="GO:0009002">
    <property type="term" value="F:serine-type D-Ala-D-Ala carboxypeptidase activity"/>
    <property type="evidence" value="ECO:0007669"/>
    <property type="project" value="UniProtKB-UniRule"/>
</dbReference>
<reference evidence="18 19" key="1">
    <citation type="submission" date="2016-10" db="EMBL/GenBank/DDBJ databases">
        <authorList>
            <person name="de Groot N.N."/>
        </authorList>
    </citation>
    <scope>NUCLEOTIDE SEQUENCE [LARGE SCALE GENOMIC DNA]</scope>
    <source>
        <strain evidence="18 19">DSM 6059</strain>
    </source>
</reference>
<dbReference type="RefSeq" id="WP_091979610.1">
    <property type="nucleotide sequence ID" value="NZ_FOLO01000002.1"/>
</dbReference>
<name>A0A1I1F5D8_9GAMM</name>
<dbReference type="GO" id="GO:0009252">
    <property type="term" value="P:peptidoglycan biosynthetic process"/>
    <property type="evidence" value="ECO:0007669"/>
    <property type="project" value="UniProtKB-UniRule"/>
</dbReference>
<keyword evidence="11 14" id="KW-1133">Transmembrane helix</keyword>
<dbReference type="InterPro" id="IPR001460">
    <property type="entry name" value="PCN-bd_Tpept"/>
</dbReference>
<keyword evidence="14" id="KW-0862">Zinc</keyword>
<keyword evidence="10 14" id="KW-0573">Peptidoglycan synthesis</keyword>
<dbReference type="STRING" id="1123010.SAMN02745724_00518"/>
<dbReference type="AlphaFoldDB" id="A0A1I1F5D8"/>